<dbReference type="EMBL" id="AP029170">
    <property type="protein sequence ID" value="BFD46126.1"/>
    <property type="molecule type" value="Genomic_DNA"/>
</dbReference>
<dbReference type="InterPro" id="IPR035093">
    <property type="entry name" value="RelE/ParE_toxin_dom_sf"/>
</dbReference>
<dbReference type="GO" id="GO:0045892">
    <property type="term" value="P:negative regulation of DNA-templated transcription"/>
    <property type="evidence" value="ECO:0007669"/>
    <property type="project" value="TreeGrafter"/>
</dbReference>
<keyword evidence="5" id="KW-0378">Hydrolase</keyword>
<evidence type="ECO:0000256" key="3">
    <source>
        <dbReference type="ARBA" id="ARBA00022722"/>
    </source>
</evidence>
<evidence type="ECO:0000256" key="6">
    <source>
        <dbReference type="ARBA" id="ARBA00030388"/>
    </source>
</evidence>
<evidence type="ECO:0000256" key="5">
    <source>
        <dbReference type="ARBA" id="ARBA00022801"/>
    </source>
</evidence>
<keyword evidence="4" id="KW-0255">Endonuclease</keyword>
<accession>A0AAT9G8H9</accession>
<reference evidence="7" key="1">
    <citation type="submission" date="2024-01" db="EMBL/GenBank/DDBJ databases">
        <title>Sequencing the genomes of a sandfly, Sergentomyia squamirostris, and its two endosymbionts.</title>
        <authorList>
            <person name="Itokawa K."/>
            <person name="Sanjoba C."/>
        </authorList>
    </citation>
    <scope>NUCLEOTIDE SEQUENCE</scope>
    <source>
        <strain evidence="7">RiSSQ</strain>
    </source>
</reference>
<evidence type="ECO:0000313" key="7">
    <source>
        <dbReference type="EMBL" id="BFD46126.1"/>
    </source>
</evidence>
<evidence type="ECO:0000256" key="4">
    <source>
        <dbReference type="ARBA" id="ARBA00022759"/>
    </source>
</evidence>
<dbReference type="PANTHER" id="PTHR38039:SF1">
    <property type="entry name" value="TOXIN YOEB"/>
    <property type="match status" value="1"/>
</dbReference>
<dbReference type="Pfam" id="PF06769">
    <property type="entry name" value="YoeB_toxin"/>
    <property type="match status" value="1"/>
</dbReference>
<organism evidence="7">
    <name type="scientific">Candidatus Tisiphia endosymbiont of Sergentomyia squamirostris</name>
    <dbReference type="NCBI Taxonomy" id="3113639"/>
    <lineage>
        <taxon>Bacteria</taxon>
        <taxon>Pseudomonadati</taxon>
        <taxon>Pseudomonadota</taxon>
        <taxon>Alphaproteobacteria</taxon>
        <taxon>Rickettsiales</taxon>
        <taxon>Rickettsiaceae</taxon>
        <taxon>Rickettsieae</taxon>
        <taxon>Candidatus Tisiphia</taxon>
    </lineage>
</organism>
<proteinExistence type="inferred from homology"/>
<sequence>MYSLYFTSDACKDFKKIKKSPLQKQIYKLLEIIGNDPFQNPPPFKKLRGMYLGAYSRRINLQHRLFYEVDMVDKRIKILRMWSHYGDN</sequence>
<dbReference type="GO" id="GO:0016787">
    <property type="term" value="F:hydrolase activity"/>
    <property type="evidence" value="ECO:0007669"/>
    <property type="project" value="UniProtKB-KW"/>
</dbReference>
<dbReference type="InterPro" id="IPR009614">
    <property type="entry name" value="YoeB_toxin"/>
</dbReference>
<dbReference type="NCBIfam" id="TIGR02116">
    <property type="entry name" value="toxin_Txe_YoeB"/>
    <property type="match status" value="1"/>
</dbReference>
<dbReference type="AlphaFoldDB" id="A0AAT9G8H9"/>
<dbReference type="Gene3D" id="3.30.2310.20">
    <property type="entry name" value="RelE-like"/>
    <property type="match status" value="1"/>
</dbReference>
<protein>
    <recommendedName>
        <fullName evidence="6">Putative mRNA interferase YoeB</fullName>
    </recommendedName>
</protein>
<dbReference type="GO" id="GO:0006401">
    <property type="term" value="P:RNA catabolic process"/>
    <property type="evidence" value="ECO:0007669"/>
    <property type="project" value="InterPro"/>
</dbReference>
<dbReference type="SUPFAM" id="SSF143011">
    <property type="entry name" value="RelE-like"/>
    <property type="match status" value="1"/>
</dbReference>
<comment type="similarity">
    <text evidence="1">Belongs to the YoeB family.</text>
</comment>
<keyword evidence="3" id="KW-0540">Nuclease</keyword>
<evidence type="ECO:0000256" key="2">
    <source>
        <dbReference type="ARBA" id="ARBA00022649"/>
    </source>
</evidence>
<dbReference type="GO" id="GO:0004519">
    <property type="term" value="F:endonuclease activity"/>
    <property type="evidence" value="ECO:0007669"/>
    <property type="project" value="UniProtKB-KW"/>
</dbReference>
<dbReference type="PANTHER" id="PTHR38039">
    <property type="entry name" value="TOXIN YOEB"/>
    <property type="match status" value="1"/>
</dbReference>
<name>A0AAT9G8H9_9RICK</name>
<gene>
    <name evidence="7" type="ORF">DMENIID0002_07720</name>
</gene>
<keyword evidence="2" id="KW-1277">Toxin-antitoxin system</keyword>
<evidence type="ECO:0000256" key="1">
    <source>
        <dbReference type="ARBA" id="ARBA00008172"/>
    </source>
</evidence>